<dbReference type="SUPFAM" id="SSF110921">
    <property type="entry name" value="2-isopropylmalate synthase LeuA, allosteric (dimerisation) domain"/>
    <property type="match status" value="1"/>
</dbReference>
<dbReference type="HAMAP" id="MF_00572">
    <property type="entry name" value="LeuA_type2"/>
    <property type="match status" value="1"/>
</dbReference>
<comment type="pathway">
    <text evidence="2">Amino-acid biosynthesis; L-leucine biosynthesis; L-leucine from 3-methyl-2-oxobutanoate: step 1/4.</text>
</comment>
<comment type="similarity">
    <text evidence="3">Belongs to the alpha-IPM synthase/homocitrate synthase family. LeuA type 2 subfamily.</text>
</comment>
<organism evidence="11 12">
    <name type="scientific">Austropuccinia psidii MF-1</name>
    <dbReference type="NCBI Taxonomy" id="1389203"/>
    <lineage>
        <taxon>Eukaryota</taxon>
        <taxon>Fungi</taxon>
        <taxon>Dikarya</taxon>
        <taxon>Basidiomycota</taxon>
        <taxon>Pucciniomycotina</taxon>
        <taxon>Pucciniomycetes</taxon>
        <taxon>Pucciniales</taxon>
        <taxon>Sphaerophragmiaceae</taxon>
        <taxon>Austropuccinia</taxon>
    </lineage>
</organism>
<dbReference type="GO" id="GO:0005739">
    <property type="term" value="C:mitochondrion"/>
    <property type="evidence" value="ECO:0007669"/>
    <property type="project" value="TreeGrafter"/>
</dbReference>
<evidence type="ECO:0000256" key="9">
    <source>
        <dbReference type="ARBA" id="ARBA00023304"/>
    </source>
</evidence>
<dbReference type="Pfam" id="PF00682">
    <property type="entry name" value="HMGL-like"/>
    <property type="match status" value="1"/>
</dbReference>
<dbReference type="InterPro" id="IPR005668">
    <property type="entry name" value="IPM_Synthase"/>
</dbReference>
<evidence type="ECO:0000256" key="8">
    <source>
        <dbReference type="ARBA" id="ARBA00022723"/>
    </source>
</evidence>
<dbReference type="Gene3D" id="3.20.20.70">
    <property type="entry name" value="Aldolase class I"/>
    <property type="match status" value="1"/>
</dbReference>
<dbReference type="GO" id="GO:0003852">
    <property type="term" value="F:2-isopropylmalate synthase activity"/>
    <property type="evidence" value="ECO:0007669"/>
    <property type="project" value="UniProtKB-EC"/>
</dbReference>
<dbReference type="Pfam" id="PF08502">
    <property type="entry name" value="LeuA_dimer"/>
    <property type="match status" value="1"/>
</dbReference>
<dbReference type="SUPFAM" id="SSF51569">
    <property type="entry name" value="Aldolase"/>
    <property type="match status" value="1"/>
</dbReference>
<keyword evidence="12" id="KW-1185">Reference proteome</keyword>
<dbReference type="Proteomes" id="UP000765509">
    <property type="component" value="Unassembled WGS sequence"/>
</dbReference>
<dbReference type="FunFam" id="3.30.160.270:FF:000002">
    <property type="entry name" value="2-isopropylmalate synthase"/>
    <property type="match status" value="1"/>
</dbReference>
<dbReference type="InterPro" id="IPR000891">
    <property type="entry name" value="PYR_CT"/>
</dbReference>
<dbReference type="InterPro" id="IPR013785">
    <property type="entry name" value="Aldolase_TIM"/>
</dbReference>
<keyword evidence="6" id="KW-0028">Amino-acid biosynthesis</keyword>
<evidence type="ECO:0000256" key="7">
    <source>
        <dbReference type="ARBA" id="ARBA00022679"/>
    </source>
</evidence>
<protein>
    <recommendedName>
        <fullName evidence="4">2-isopropylmalate synthase</fullName>
        <ecNumber evidence="4">2.3.3.13</ecNumber>
    </recommendedName>
</protein>
<feature type="domain" description="Pyruvate carboxyltransferase" evidence="10">
    <location>
        <begin position="53"/>
        <end position="336"/>
    </location>
</feature>
<gene>
    <name evidence="11" type="ORF">O181_026533</name>
</gene>
<keyword evidence="5" id="KW-0432">Leucine biosynthesis</keyword>
<evidence type="ECO:0000313" key="12">
    <source>
        <dbReference type="Proteomes" id="UP000765509"/>
    </source>
</evidence>
<evidence type="ECO:0000256" key="3">
    <source>
        <dbReference type="ARBA" id="ARBA00009767"/>
    </source>
</evidence>
<dbReference type="InterPro" id="IPR054692">
    <property type="entry name" value="LeuA-like_post-cat"/>
</dbReference>
<accession>A0A9Q3H031</accession>
<evidence type="ECO:0000313" key="11">
    <source>
        <dbReference type="EMBL" id="MBW0486818.1"/>
    </source>
</evidence>
<dbReference type="Pfam" id="PF22615">
    <property type="entry name" value="IPMS_D2"/>
    <property type="match status" value="1"/>
</dbReference>
<dbReference type="CDD" id="cd07942">
    <property type="entry name" value="DRE_TIM_LeuA"/>
    <property type="match status" value="1"/>
</dbReference>
<dbReference type="EMBL" id="AVOT02008821">
    <property type="protein sequence ID" value="MBW0486818.1"/>
    <property type="molecule type" value="Genomic_DNA"/>
</dbReference>
<name>A0A9Q3H031_9BASI</name>
<dbReference type="NCBIfam" id="TIGR00970">
    <property type="entry name" value="leuA_yeast"/>
    <property type="match status" value="1"/>
</dbReference>
<reference evidence="11" key="1">
    <citation type="submission" date="2021-03" db="EMBL/GenBank/DDBJ databases">
        <title>Draft genome sequence of rust myrtle Austropuccinia psidii MF-1, a brazilian biotype.</title>
        <authorList>
            <person name="Quecine M.C."/>
            <person name="Pachon D.M.R."/>
            <person name="Bonatelli M.L."/>
            <person name="Correr F.H."/>
            <person name="Franceschini L.M."/>
            <person name="Leite T.F."/>
            <person name="Margarido G.R.A."/>
            <person name="Almeida C.A."/>
            <person name="Ferrarezi J.A."/>
            <person name="Labate C.A."/>
        </authorList>
    </citation>
    <scope>NUCLEOTIDE SEQUENCE</scope>
    <source>
        <strain evidence="11">MF-1</strain>
    </source>
</reference>
<evidence type="ECO:0000256" key="2">
    <source>
        <dbReference type="ARBA" id="ARBA00004689"/>
    </source>
</evidence>
<evidence type="ECO:0000256" key="4">
    <source>
        <dbReference type="ARBA" id="ARBA00012973"/>
    </source>
</evidence>
<dbReference type="PROSITE" id="PS50991">
    <property type="entry name" value="PYR_CT"/>
    <property type="match status" value="1"/>
</dbReference>
<dbReference type="NCBIfam" id="NF002991">
    <property type="entry name" value="PRK03739.1"/>
    <property type="match status" value="1"/>
</dbReference>
<keyword evidence="7" id="KW-0808">Transferase</keyword>
<evidence type="ECO:0000256" key="6">
    <source>
        <dbReference type="ARBA" id="ARBA00022605"/>
    </source>
</evidence>
<dbReference type="InterPro" id="IPR002034">
    <property type="entry name" value="AIPM/Hcit_synth_CS"/>
</dbReference>
<sequence>MIRPAFSSSPVRGFRTTSVLPKMLKRPFDKYRPPPTVSLPNRTWPEKQITRVPRWCAVDLRDGNQSLVNPMTVEQKTKFFNLLLKCGFKEIEVGFPSASDTDFDFVRRMAQGESDVPNDVAIQVLSPAREDLIRRTFEAVRNGNRIIFHMYNATSPLFRETVFQASQAKTIDLAVRHTELVRQLSDEAISRGDRTQWQFQYSPETFSQTEPEFAIEICEAVKQTWFKGKDIKKSLPIIFNLPATVEVSTPNVYADQVEYFCRNISDREHCQISLHTHNDRGTGVAATELGLLAGADRVEGCLFGNGERTGNVDLVTVALNMYSHGLSPELDFSDLKEIVEIVTECNDIPVHPRHPYSGDLVFTAFSGSHQDAIKKGFNVQRLKRNPIWNTPYLTIDPHDIGCDYEAVIRVNSQSGKGGVAYLIQEHLGLDMPRKMQVAFYGIVQNLADRTGREMRVEDLTKCFRAAYHFGPGFEGRFRLLNYEISSLPSTSDPSNIAHTNSSPNSARKVVKAAILKDGKKLEIVGEGNGPVSAMISAMRHNCGLMLDVVSYSENALGAGSETQAASFIELKDEKGRNVWGVGVDNDVTTSLLKAVISAANTASASAERQSDKIFATVVGTK</sequence>
<dbReference type="AlphaFoldDB" id="A0A9Q3H031"/>
<dbReference type="InterPro" id="IPR013709">
    <property type="entry name" value="2-isopropylmalate_synth_dimer"/>
</dbReference>
<evidence type="ECO:0000256" key="5">
    <source>
        <dbReference type="ARBA" id="ARBA00022430"/>
    </source>
</evidence>
<keyword evidence="8" id="KW-0479">Metal-binding</keyword>
<dbReference type="OrthoDB" id="418791at2759"/>
<evidence type="ECO:0000256" key="1">
    <source>
        <dbReference type="ARBA" id="ARBA00000064"/>
    </source>
</evidence>
<dbReference type="Gene3D" id="3.30.160.270">
    <property type="match status" value="1"/>
</dbReference>
<comment type="catalytic activity">
    <reaction evidence="1">
        <text>3-methyl-2-oxobutanoate + acetyl-CoA + H2O = (2S)-2-isopropylmalate + CoA + H(+)</text>
        <dbReference type="Rhea" id="RHEA:21524"/>
        <dbReference type="ChEBI" id="CHEBI:1178"/>
        <dbReference type="ChEBI" id="CHEBI:11851"/>
        <dbReference type="ChEBI" id="CHEBI:15377"/>
        <dbReference type="ChEBI" id="CHEBI:15378"/>
        <dbReference type="ChEBI" id="CHEBI:57287"/>
        <dbReference type="ChEBI" id="CHEBI:57288"/>
        <dbReference type="EC" id="2.3.3.13"/>
    </reaction>
</comment>
<proteinExistence type="inferred from homology"/>
<dbReference type="SMART" id="SM00917">
    <property type="entry name" value="LeuA_dimer"/>
    <property type="match status" value="1"/>
</dbReference>
<dbReference type="PROSITE" id="PS00816">
    <property type="entry name" value="AIPM_HOMOCIT_SYNTH_2"/>
    <property type="match status" value="1"/>
</dbReference>
<dbReference type="GO" id="GO:0046872">
    <property type="term" value="F:metal ion binding"/>
    <property type="evidence" value="ECO:0007669"/>
    <property type="project" value="UniProtKB-KW"/>
</dbReference>
<dbReference type="PANTHER" id="PTHR46911:SF1">
    <property type="entry name" value="2-ISOPROPYLMALATE SYNTHASE"/>
    <property type="match status" value="1"/>
</dbReference>
<dbReference type="PROSITE" id="PS00815">
    <property type="entry name" value="AIPM_HOMOCIT_SYNTH_1"/>
    <property type="match status" value="1"/>
</dbReference>
<keyword evidence="9" id="KW-0100">Branched-chain amino acid biosynthesis</keyword>
<dbReference type="GO" id="GO:0009098">
    <property type="term" value="P:L-leucine biosynthetic process"/>
    <property type="evidence" value="ECO:0007669"/>
    <property type="project" value="UniProtKB-KW"/>
</dbReference>
<dbReference type="EC" id="2.3.3.13" evidence="4"/>
<dbReference type="PANTHER" id="PTHR46911">
    <property type="match status" value="1"/>
</dbReference>
<dbReference type="InterPro" id="IPR036230">
    <property type="entry name" value="LeuA_allosteric_dom_sf"/>
</dbReference>
<dbReference type="SUPFAM" id="SSF89000">
    <property type="entry name" value="post-HMGL domain-like"/>
    <property type="match status" value="1"/>
</dbReference>
<evidence type="ECO:0000259" key="10">
    <source>
        <dbReference type="PROSITE" id="PS50991"/>
    </source>
</evidence>
<comment type="caution">
    <text evidence="11">The sequence shown here is derived from an EMBL/GenBank/DDBJ whole genome shotgun (WGS) entry which is preliminary data.</text>
</comment>
<dbReference type="InterPro" id="IPR039371">
    <property type="entry name" value="LeuA_N_DRE-TIM"/>
</dbReference>